<feature type="compositionally biased region" description="Polar residues" evidence="1">
    <location>
        <begin position="87"/>
        <end position="98"/>
    </location>
</feature>
<dbReference type="PROSITE" id="PS51257">
    <property type="entry name" value="PROKAR_LIPOPROTEIN"/>
    <property type="match status" value="1"/>
</dbReference>
<dbReference type="Proteomes" id="UP001165080">
    <property type="component" value="Unassembled WGS sequence"/>
</dbReference>
<feature type="compositionally biased region" description="Low complexity" evidence="1">
    <location>
        <begin position="556"/>
        <end position="565"/>
    </location>
</feature>
<sequence length="1638" mass="167293">MLSSKSGGSLQVHDPAPSAAACVGSIAACCWIHTQHSVPLPPHHRPRMRTSASAAGCASPHALPDSTRTSPQVALSPSRELPAASAFSPSARQVTTGGLSALGPTRAAARRSLCAPAAARGSQSTAELIAAWTGAAPHHQAVESHGARSDPGSAAADLGPVGGDAQPHPADRPPPDPSPRGVSDREARPAGTSHSSSAGSSRTEWGRPAAPVHRHSPESPRGQQRPPPGPQHGRQHPRQGLQHGQQQQGRVSPEPRSPADVATVPSTRVQLPLLQPAAAGPSSGLPTSREMADKALLAAMFRSTCWTHLPDLLQRHQEQHLEATRLAAAAAAAAAAASQQPAASVHATSFTARMEAEEAFLQRSGTAASDFAQPRTSQPDRPGHSQHLDGQAQPSQPQQPPEPAPQHQHQQPAFTARHLATALHVTSLRVSEPRALSHADRVGLAEFVRSLGRGCAGLAAREAFPPVDLAMALRALAKLLGEAGATSSAAASAGGGGGGNQRRRGEVYGNGAGADLSSDEYDGGLFAAGPRRRWGAHEHGDDVEEEDDDEEEQGSWAARGATAGAWGRGRGGPRRGPGAVDLQRVFTTGRRGGLHAAWLDEAWVDDMLEPTLEAFSQDFEPRHVSGVLWALATLGIRPRADLLSALCERAAECAEATIAAGSAGGRSQNGKGHQHGAPAAASDQAMTSQGLSLTLWALARLGFQPGPASLEALLSACELDMRAAAVAAAPSAGPGAVARPRVAASRVAPCCTLDLAQRAWALATLGCHPGEEWLELLVAAFLAQGSVEQISGQSCSMMMWALARLHALGPPAEATVSPAAAASSAADPAGRQQRPASNSDAAARQRGSADSDKPAAADSELLKARAESGKGASTSGRSAASAPAAGRASAGYRVTADQTSPEVDLEAWVTGGGAAVLGIGDPLAAAVAEAPARVAVLRRPGRVASLLGLLQGALPRMSSQHLATVLWALSSMDVRPSQAWLEAFLEASGRRMAAALTDSSQPFGPQSLAMLLGAMARLRYRPPASWMHCFMEVCRKELPAFGPHSACVLAWSLVRLSYRPRGDWRRAFAAGTQHLLPAMSPLGLCLLLWSLASWRSRPTRAWLQTAFAASAEHLHAGAAAWERSAAALEAAQPPGTAAAPPPPPTALRPELLAVLLWSVPHLLPRPPPGFWLSLAESATQAAMRYSRAAATAAATAASAAGSARRAGLASAALEPRELAMLMQGWARLQRPPAAEVLSAALSYIADTASAAVAAAADGIPSAGRGAGPRAPQSAAEGLAVIGPQHVVIVLWSCAVMGLDPPAGLVERLVGLHSELLLLRNQQELQLLRNQNRSDDAGPAAAGPAAAAAALALPSASARQLGGSQSSSASGGDPQGAAVAGAVTAAGGVATAAGGTDGGSGSGDAPSPQQLRQALVARELLSRQAELGMLVWALITFRVASPPAWLPAVLAAVGHTLEHDAAAVASSAAAADTAAGPAPAALRETYGGEAAPALQAAAASQLPRSHTAASAPVLFSSAVSLLTVKTLARACLAWRLDPGARWIAAAGACLDAGALGTKLRRAYGRANLEAEVRYLLEQLQAEAGREPMDGGAGPAGRRRGQGGVPAATWAEAASGAVLTNAMAAVAAGSAAAWMQGLVW</sequence>
<feature type="region of interest" description="Disordered" evidence="1">
    <location>
        <begin position="662"/>
        <end position="683"/>
    </location>
</feature>
<dbReference type="OrthoDB" id="551490at2759"/>
<feature type="compositionally biased region" description="Low complexity" evidence="1">
    <location>
        <begin position="238"/>
        <end position="250"/>
    </location>
</feature>
<protein>
    <submittedName>
        <fullName evidence="2">Uncharacterized protein</fullName>
    </submittedName>
</protein>
<name>A0A9W6BUX1_9CHLO</name>
<feature type="compositionally biased region" description="Low complexity" evidence="1">
    <location>
        <begin position="869"/>
        <end position="891"/>
    </location>
</feature>
<feature type="compositionally biased region" description="Acidic residues" evidence="1">
    <location>
        <begin position="541"/>
        <end position="553"/>
    </location>
</feature>
<comment type="caution">
    <text evidence="2">The sequence shown here is derived from an EMBL/GenBank/DDBJ whole genome shotgun (WGS) entry which is preliminary data.</text>
</comment>
<feature type="region of interest" description="Disordered" evidence="1">
    <location>
        <begin position="39"/>
        <end position="98"/>
    </location>
</feature>
<accession>A0A9W6BUX1</accession>
<feature type="region of interest" description="Disordered" evidence="1">
    <location>
        <begin position="364"/>
        <end position="413"/>
    </location>
</feature>
<evidence type="ECO:0000313" key="3">
    <source>
        <dbReference type="Proteomes" id="UP001165080"/>
    </source>
</evidence>
<feature type="region of interest" description="Disordered" evidence="1">
    <location>
        <begin position="818"/>
        <end position="896"/>
    </location>
</feature>
<evidence type="ECO:0000313" key="2">
    <source>
        <dbReference type="EMBL" id="GLC58503.1"/>
    </source>
</evidence>
<keyword evidence="3" id="KW-1185">Reference proteome</keyword>
<feature type="compositionally biased region" description="Polar residues" evidence="1">
    <location>
        <begin position="66"/>
        <end position="75"/>
    </location>
</feature>
<reference evidence="2 3" key="1">
    <citation type="journal article" date="2023" name="Commun. Biol.">
        <title>Reorganization of the ancestral sex-determining regions during the evolution of trioecy in Pleodorina starrii.</title>
        <authorList>
            <person name="Takahashi K."/>
            <person name="Suzuki S."/>
            <person name="Kawai-Toyooka H."/>
            <person name="Yamamoto K."/>
            <person name="Hamaji T."/>
            <person name="Ootsuki R."/>
            <person name="Yamaguchi H."/>
            <person name="Kawachi M."/>
            <person name="Higashiyama T."/>
            <person name="Nozaki H."/>
        </authorList>
    </citation>
    <scope>NUCLEOTIDE SEQUENCE [LARGE SCALE GENOMIC DNA]</scope>
    <source>
        <strain evidence="2 3">NIES-4479</strain>
    </source>
</reference>
<evidence type="ECO:0000256" key="1">
    <source>
        <dbReference type="SAM" id="MobiDB-lite"/>
    </source>
</evidence>
<feature type="compositionally biased region" description="Low complexity" evidence="1">
    <location>
        <begin position="818"/>
        <end position="829"/>
    </location>
</feature>
<dbReference type="EMBL" id="BRXU01000023">
    <property type="protein sequence ID" value="GLC58503.1"/>
    <property type="molecule type" value="Genomic_DNA"/>
</dbReference>
<feature type="region of interest" description="Disordered" evidence="1">
    <location>
        <begin position="488"/>
        <end position="579"/>
    </location>
</feature>
<organism evidence="2 3">
    <name type="scientific">Pleodorina starrii</name>
    <dbReference type="NCBI Taxonomy" id="330485"/>
    <lineage>
        <taxon>Eukaryota</taxon>
        <taxon>Viridiplantae</taxon>
        <taxon>Chlorophyta</taxon>
        <taxon>core chlorophytes</taxon>
        <taxon>Chlorophyceae</taxon>
        <taxon>CS clade</taxon>
        <taxon>Chlamydomonadales</taxon>
        <taxon>Volvocaceae</taxon>
        <taxon>Pleodorina</taxon>
    </lineage>
</organism>
<gene>
    <name evidence="2" type="primary">PLEST005324</name>
    <name evidence="2" type="ORF">PLESTB_001368100</name>
</gene>
<proteinExistence type="predicted"/>
<feature type="compositionally biased region" description="Low complexity" evidence="1">
    <location>
        <begin position="190"/>
        <end position="201"/>
    </location>
</feature>
<feature type="region of interest" description="Disordered" evidence="1">
    <location>
        <begin position="137"/>
        <end position="288"/>
    </location>
</feature>
<feature type="compositionally biased region" description="Basic and acidic residues" evidence="1">
    <location>
        <begin position="847"/>
        <end position="868"/>
    </location>
</feature>